<gene>
    <name evidence="3" type="ORF">B0T19DRAFT_467431</name>
</gene>
<comment type="caution">
    <text evidence="3">The sequence shown here is derived from an EMBL/GenBank/DDBJ whole genome shotgun (WGS) entry which is preliminary data.</text>
</comment>
<dbReference type="InterPro" id="IPR010730">
    <property type="entry name" value="HET"/>
</dbReference>
<name>A0AAE0I707_9PEZI</name>
<dbReference type="EMBL" id="JAUEPO010000006">
    <property type="protein sequence ID" value="KAK3319749.1"/>
    <property type="molecule type" value="Genomic_DNA"/>
</dbReference>
<feature type="compositionally biased region" description="Polar residues" evidence="1">
    <location>
        <begin position="20"/>
        <end position="37"/>
    </location>
</feature>
<evidence type="ECO:0000313" key="3">
    <source>
        <dbReference type="EMBL" id="KAK3319749.1"/>
    </source>
</evidence>
<evidence type="ECO:0000313" key="4">
    <source>
        <dbReference type="Proteomes" id="UP001286456"/>
    </source>
</evidence>
<organism evidence="3 4">
    <name type="scientific">Cercophora scortea</name>
    <dbReference type="NCBI Taxonomy" id="314031"/>
    <lineage>
        <taxon>Eukaryota</taxon>
        <taxon>Fungi</taxon>
        <taxon>Dikarya</taxon>
        <taxon>Ascomycota</taxon>
        <taxon>Pezizomycotina</taxon>
        <taxon>Sordariomycetes</taxon>
        <taxon>Sordariomycetidae</taxon>
        <taxon>Sordariales</taxon>
        <taxon>Lasiosphaeriaceae</taxon>
        <taxon>Cercophora</taxon>
    </lineage>
</organism>
<dbReference type="AlphaFoldDB" id="A0AAE0I707"/>
<feature type="domain" description="Heterokaryon incompatibility" evidence="2">
    <location>
        <begin position="272"/>
        <end position="364"/>
    </location>
</feature>
<dbReference type="Proteomes" id="UP001286456">
    <property type="component" value="Unassembled WGS sequence"/>
</dbReference>
<evidence type="ECO:0000259" key="2">
    <source>
        <dbReference type="Pfam" id="PF06985"/>
    </source>
</evidence>
<evidence type="ECO:0000256" key="1">
    <source>
        <dbReference type="SAM" id="MobiDB-lite"/>
    </source>
</evidence>
<protein>
    <recommendedName>
        <fullName evidence="2">Heterokaryon incompatibility domain-containing protein</fullName>
    </recommendedName>
</protein>
<keyword evidence="4" id="KW-1185">Reference proteome</keyword>
<accession>A0AAE0I707</accession>
<dbReference type="Pfam" id="PF06985">
    <property type="entry name" value="HET"/>
    <property type="match status" value="1"/>
</dbReference>
<reference evidence="3" key="1">
    <citation type="journal article" date="2023" name="Mol. Phylogenet. Evol.">
        <title>Genome-scale phylogeny and comparative genomics of the fungal order Sordariales.</title>
        <authorList>
            <person name="Hensen N."/>
            <person name="Bonometti L."/>
            <person name="Westerberg I."/>
            <person name="Brannstrom I.O."/>
            <person name="Guillou S."/>
            <person name="Cros-Aarteil S."/>
            <person name="Calhoun S."/>
            <person name="Haridas S."/>
            <person name="Kuo A."/>
            <person name="Mondo S."/>
            <person name="Pangilinan J."/>
            <person name="Riley R."/>
            <person name="LaButti K."/>
            <person name="Andreopoulos B."/>
            <person name="Lipzen A."/>
            <person name="Chen C."/>
            <person name="Yan M."/>
            <person name="Daum C."/>
            <person name="Ng V."/>
            <person name="Clum A."/>
            <person name="Steindorff A."/>
            <person name="Ohm R.A."/>
            <person name="Martin F."/>
            <person name="Silar P."/>
            <person name="Natvig D.O."/>
            <person name="Lalanne C."/>
            <person name="Gautier V."/>
            <person name="Ament-Velasquez S.L."/>
            <person name="Kruys A."/>
            <person name="Hutchinson M.I."/>
            <person name="Powell A.J."/>
            <person name="Barry K."/>
            <person name="Miller A.N."/>
            <person name="Grigoriev I.V."/>
            <person name="Debuchy R."/>
            <person name="Gladieux P."/>
            <person name="Hiltunen Thoren M."/>
            <person name="Johannesson H."/>
        </authorList>
    </citation>
    <scope>NUCLEOTIDE SEQUENCE</scope>
    <source>
        <strain evidence="3">SMH4131-1</strain>
    </source>
</reference>
<dbReference type="PANTHER" id="PTHR33112">
    <property type="entry name" value="DOMAIN PROTEIN, PUTATIVE-RELATED"/>
    <property type="match status" value="1"/>
</dbReference>
<dbReference type="PANTHER" id="PTHR33112:SF14">
    <property type="entry name" value="HETEROKARYON INCOMPATIBILITY DOMAIN-CONTAINING PROTEIN"/>
    <property type="match status" value="1"/>
</dbReference>
<feature type="region of interest" description="Disordered" evidence="1">
    <location>
        <begin position="1"/>
        <end position="37"/>
    </location>
</feature>
<sequence length="692" mass="76345">MQTALQEFEKSLQADLDDMNPNQAEHPNDQPPESDSHQLLTNLSREFTARTREYPGYDVWLGVAIIAAERLLSAINTVPPEPNNDNDNNDTKCLLPHPAQHEALLSLSDFYHRRSTWGGPSSEEDSDLDKAIALRETALNMPLLHTPYPDARVPELEKLSLLHEARYLKRHRQTDIDSAAQYLSSAARLLFDADDEDQRQTLLASSRCLRFKGGDISSIPCALEIPYADLSLAPISLPALATGRYRFIDCRSFTTRTSLRILEFTHLPISRYIPISYVWKGLPPHRDPNTTSTPTPTITILGADSADPISIPVLRLACLAALHLGTDLLWLDGLCIMQDSDADKTWQIQRMHSVYKLCKACLIIPGGLSRLAVPEEETAWIHRAWTLQEAIAPDVCYCLFAWRHGACMVQAKFQAAIIEVESGVADSSTRVMVEFNLIVNAKRDATAYHALIGALSMKSQEGMANAVWRAAMLRTAYRPVDVVLSIMGVLGVALDPAAYAAGDRVGATVALMRGFLAQGGRAEWLAIAPALDPWLELSTLPMPPTAGPAGRARFLMRNGEEVRPDSREVLWWWLRDAPKGAVDEAGCLTITVPVVSVRMGLSGAEETQFKSSQGESWSVVVDDEGPPYAVRVGRKEFYRFGAYGTAVDPWSNMLMLVDEAAAPGKLRTVGYAAVVDGIVNLPQWAERTVLIR</sequence>
<reference evidence="3" key="2">
    <citation type="submission" date="2023-06" db="EMBL/GenBank/DDBJ databases">
        <authorList>
            <consortium name="Lawrence Berkeley National Laboratory"/>
            <person name="Haridas S."/>
            <person name="Hensen N."/>
            <person name="Bonometti L."/>
            <person name="Westerberg I."/>
            <person name="Brannstrom I.O."/>
            <person name="Guillou S."/>
            <person name="Cros-Aarteil S."/>
            <person name="Calhoun S."/>
            <person name="Kuo A."/>
            <person name="Mondo S."/>
            <person name="Pangilinan J."/>
            <person name="Riley R."/>
            <person name="Labutti K."/>
            <person name="Andreopoulos B."/>
            <person name="Lipzen A."/>
            <person name="Chen C."/>
            <person name="Yanf M."/>
            <person name="Daum C."/>
            <person name="Ng V."/>
            <person name="Clum A."/>
            <person name="Steindorff A."/>
            <person name="Ohm R."/>
            <person name="Martin F."/>
            <person name="Silar P."/>
            <person name="Natvig D."/>
            <person name="Lalanne C."/>
            <person name="Gautier V."/>
            <person name="Ament-Velasquez S.L."/>
            <person name="Kruys A."/>
            <person name="Hutchinson M.I."/>
            <person name="Powell A.J."/>
            <person name="Barry K."/>
            <person name="Miller A.N."/>
            <person name="Grigoriev I.V."/>
            <person name="Debuchy R."/>
            <person name="Gladieux P."/>
            <person name="Thoren M.H."/>
            <person name="Johannesson H."/>
        </authorList>
    </citation>
    <scope>NUCLEOTIDE SEQUENCE</scope>
    <source>
        <strain evidence="3">SMH4131-1</strain>
    </source>
</reference>
<proteinExistence type="predicted"/>